<dbReference type="InterPro" id="IPR026960">
    <property type="entry name" value="RVT-Znf"/>
</dbReference>
<accession>A0ABQ5AWC7</accession>
<reference evidence="2" key="1">
    <citation type="journal article" date="2022" name="Int. J. Mol. Sci.">
        <title>Draft Genome of Tanacetum Coccineum: Genomic Comparison of Closely Related Tanacetum-Family Plants.</title>
        <authorList>
            <person name="Yamashiro T."/>
            <person name="Shiraishi A."/>
            <person name="Nakayama K."/>
            <person name="Satake H."/>
        </authorList>
    </citation>
    <scope>NUCLEOTIDE SEQUENCE</scope>
</reference>
<keyword evidence="3" id="KW-1185">Reference proteome</keyword>
<evidence type="ECO:0000259" key="1">
    <source>
        <dbReference type="Pfam" id="PF13966"/>
    </source>
</evidence>
<evidence type="ECO:0000313" key="2">
    <source>
        <dbReference type="EMBL" id="GJT06022.1"/>
    </source>
</evidence>
<dbReference type="EMBL" id="BQNB010012634">
    <property type="protein sequence ID" value="GJT06022.1"/>
    <property type="molecule type" value="Genomic_DNA"/>
</dbReference>
<gene>
    <name evidence="2" type="ORF">Tco_0840484</name>
</gene>
<feature type="domain" description="Reverse transcriptase zinc-binding" evidence="1">
    <location>
        <begin position="60"/>
        <end position="111"/>
    </location>
</feature>
<proteinExistence type="predicted"/>
<comment type="caution">
    <text evidence="2">The sequence shown here is derived from an EMBL/GenBank/DDBJ whole genome shotgun (WGS) entry which is preliminary data.</text>
</comment>
<evidence type="ECO:0000313" key="3">
    <source>
        <dbReference type="Proteomes" id="UP001151760"/>
    </source>
</evidence>
<name>A0ABQ5AWC7_9ASTR</name>
<dbReference type="Pfam" id="PF13966">
    <property type="entry name" value="zf-RVT"/>
    <property type="match status" value="1"/>
</dbReference>
<organism evidence="2 3">
    <name type="scientific">Tanacetum coccineum</name>
    <dbReference type="NCBI Taxonomy" id="301880"/>
    <lineage>
        <taxon>Eukaryota</taxon>
        <taxon>Viridiplantae</taxon>
        <taxon>Streptophyta</taxon>
        <taxon>Embryophyta</taxon>
        <taxon>Tracheophyta</taxon>
        <taxon>Spermatophyta</taxon>
        <taxon>Magnoliopsida</taxon>
        <taxon>eudicotyledons</taxon>
        <taxon>Gunneridae</taxon>
        <taxon>Pentapetalae</taxon>
        <taxon>asterids</taxon>
        <taxon>campanulids</taxon>
        <taxon>Asterales</taxon>
        <taxon>Asteraceae</taxon>
        <taxon>Asteroideae</taxon>
        <taxon>Anthemideae</taxon>
        <taxon>Anthemidinae</taxon>
        <taxon>Tanacetum</taxon>
    </lineage>
</organism>
<sequence>MARGCDIVRWERLREREQWDALISLVQTHIVSDQMDRWLWSADGSGVFSVSMARVLIDKGTLVIGEEETRWSKLVPIKINVFIWRMILDKLPTRLNLMLRGLDVQCNLWHLWYTHREHRSCYVALSSGFRFMAFDW</sequence>
<reference evidence="2" key="2">
    <citation type="submission" date="2022-01" db="EMBL/GenBank/DDBJ databases">
        <authorList>
            <person name="Yamashiro T."/>
            <person name="Shiraishi A."/>
            <person name="Satake H."/>
            <person name="Nakayama K."/>
        </authorList>
    </citation>
    <scope>NUCLEOTIDE SEQUENCE</scope>
</reference>
<dbReference type="Proteomes" id="UP001151760">
    <property type="component" value="Unassembled WGS sequence"/>
</dbReference>
<protein>
    <recommendedName>
        <fullName evidence="1">Reverse transcriptase zinc-binding domain-containing protein</fullName>
    </recommendedName>
</protein>